<evidence type="ECO:0000259" key="3">
    <source>
        <dbReference type="PROSITE" id="PS51668"/>
    </source>
</evidence>
<evidence type="ECO:0000256" key="1">
    <source>
        <dbReference type="ARBA" id="ARBA00022691"/>
    </source>
</evidence>
<gene>
    <name evidence="4" type="ORF">TPC1_14029</name>
</gene>
<dbReference type="AlphaFoldDB" id="A0A146K9W6"/>
<protein>
    <recommendedName>
        <fullName evidence="3">TsaA-like domain-containing protein</fullName>
    </recommendedName>
</protein>
<dbReference type="InterPro" id="IPR036413">
    <property type="entry name" value="YaeB-like_sf"/>
</dbReference>
<organism evidence="4">
    <name type="scientific">Trepomonas sp. PC1</name>
    <dbReference type="NCBI Taxonomy" id="1076344"/>
    <lineage>
        <taxon>Eukaryota</taxon>
        <taxon>Metamonada</taxon>
        <taxon>Diplomonadida</taxon>
        <taxon>Hexamitidae</taxon>
        <taxon>Hexamitinae</taxon>
        <taxon>Trepomonas</taxon>
    </lineage>
</organism>
<evidence type="ECO:0000313" key="4">
    <source>
        <dbReference type="EMBL" id="JAP93623.1"/>
    </source>
</evidence>
<evidence type="ECO:0000256" key="2">
    <source>
        <dbReference type="ARBA" id="ARBA00033753"/>
    </source>
</evidence>
<dbReference type="PROSITE" id="PS51668">
    <property type="entry name" value="TSAA_2"/>
    <property type="match status" value="1"/>
</dbReference>
<dbReference type="InterPro" id="IPR040372">
    <property type="entry name" value="YaeB-like"/>
</dbReference>
<dbReference type="Pfam" id="PF01980">
    <property type="entry name" value="TrmO_N"/>
    <property type="match status" value="1"/>
</dbReference>
<feature type="non-terminal residue" evidence="4">
    <location>
        <position position="1"/>
    </location>
</feature>
<dbReference type="PANTHER" id="PTHR12818">
    <property type="entry name" value="TRNA (ADENINE(37)-N6)-METHYLTRANSFERASE"/>
    <property type="match status" value="1"/>
</dbReference>
<dbReference type="PANTHER" id="PTHR12818:SF0">
    <property type="entry name" value="TRNA (ADENINE(37)-N6)-METHYLTRANSFERASE"/>
    <property type="match status" value="1"/>
</dbReference>
<dbReference type="SUPFAM" id="SSF118196">
    <property type="entry name" value="YaeB-like"/>
    <property type="match status" value="1"/>
</dbReference>
<keyword evidence="1" id="KW-0949">S-adenosyl-L-methionine</keyword>
<feature type="non-terminal residue" evidence="4">
    <location>
        <position position="177"/>
    </location>
</feature>
<comment type="similarity">
    <text evidence="2">Belongs to the tRNA methyltransferase O family.</text>
</comment>
<dbReference type="Gene3D" id="2.40.30.70">
    <property type="entry name" value="YaeB-like"/>
    <property type="match status" value="1"/>
</dbReference>
<dbReference type="EMBL" id="GDID01002983">
    <property type="protein sequence ID" value="JAP93623.1"/>
    <property type="molecule type" value="Transcribed_RNA"/>
</dbReference>
<accession>A0A146K9W6</accession>
<dbReference type="InterPro" id="IPR023370">
    <property type="entry name" value="TrmO-like_N"/>
</dbReference>
<proteinExistence type="inferred from homology"/>
<reference evidence="4" key="1">
    <citation type="submission" date="2015-07" db="EMBL/GenBank/DDBJ databases">
        <title>Adaptation to a free-living lifestyle via gene acquisitions in the diplomonad Trepomonas sp. PC1.</title>
        <authorList>
            <person name="Xu F."/>
            <person name="Jerlstrom-Hultqvist J."/>
            <person name="Kolisko M."/>
            <person name="Simpson A.G.B."/>
            <person name="Roger A.J."/>
            <person name="Svard S.G."/>
            <person name="Andersson J.O."/>
        </authorList>
    </citation>
    <scope>NUCLEOTIDE SEQUENCE</scope>
    <source>
        <strain evidence="4">PC1</strain>
    </source>
</reference>
<sequence length="177" mass="20439">KFEATRQPLLGDTQFDKSILIIDKQFALTAGYHIFQFVFDRNFTYRTSVLAPKQTKRVGLFSSRTPHRPNPIGQSIGLVAQKLKFDDFDEEFKIECGGFLDFDFYEVLGLDLLNNTPIISISKYQQIWDHPKAQGGWMQQDAENQQLLPLHYDKSNQNQTFGEVFENNTPSQITQNL</sequence>
<feature type="domain" description="TsaA-like" evidence="3">
    <location>
        <begin position="1"/>
        <end position="133"/>
    </location>
</feature>
<name>A0A146K9W6_9EUKA</name>
<dbReference type="InterPro" id="IPR036414">
    <property type="entry name" value="YaeB_N_sf"/>
</dbReference>